<dbReference type="InterPro" id="IPR000873">
    <property type="entry name" value="AMP-dep_synth/lig_dom"/>
</dbReference>
<evidence type="ECO:0000259" key="3">
    <source>
        <dbReference type="Pfam" id="PF00501"/>
    </source>
</evidence>
<name>A0A160U163_9ZZZZ</name>
<dbReference type="GO" id="GO:0031956">
    <property type="term" value="F:medium-chain fatty acid-CoA ligase activity"/>
    <property type="evidence" value="ECO:0007669"/>
    <property type="project" value="TreeGrafter"/>
</dbReference>
<evidence type="ECO:0000313" key="5">
    <source>
        <dbReference type="EMBL" id="CUS57288.1"/>
    </source>
</evidence>
<dbReference type="InterPro" id="IPR045851">
    <property type="entry name" value="AMP-bd_C_sf"/>
</dbReference>
<dbReference type="PANTHER" id="PTHR43201">
    <property type="entry name" value="ACYL-COA SYNTHETASE"/>
    <property type="match status" value="1"/>
</dbReference>
<evidence type="ECO:0000259" key="4">
    <source>
        <dbReference type="Pfam" id="PF13193"/>
    </source>
</evidence>
<sequence length="487" mass="53412">MPVQSMSRIISYWAARQADRVAIDHEGRAITWGEFEERTNRLARAYSELGVQPDDFVTIALPNGIEFFEACFAVWKLGATPQPISAKLPKSERDQIIDLGKPSLVVGAETGAFEQIVSVPQGFVPGEHLSAEPLPELTAASLKAMTSGGSTGRPKLIVSAQPAAWDTDLPYLEIPQQGAMLVPGPLYHNGPFVWAMIALFRGCTAAITTRFDAEQTLATLERLKINIVYMVPTMMRRIWALPEDVRTGYDLSSLQTLWHLAAPCPAWLKECFIEWLGAEVIWELYAGTEGQGTTMIRGDEWLTHKGSVGRPVEACEIKIVGEAGETLPSGDVGEVFLRPLTGQGTTYRYIGAEAKSIEGGWESLGDLGWMDEEGYLYLTDRLSDMILSGGANIYPAEVEAAIDAFPGVRSSAVIGLPDDDMGARLHAIIDRPEGSVDVEEMNAHLADHLVRYKIPKSFEFVPEPVRDDAGKVRRKALREARLQLSAT</sequence>
<organism evidence="5">
    <name type="scientific">hydrothermal vent metagenome</name>
    <dbReference type="NCBI Taxonomy" id="652676"/>
    <lineage>
        <taxon>unclassified sequences</taxon>
        <taxon>metagenomes</taxon>
        <taxon>ecological metagenomes</taxon>
    </lineage>
</organism>
<dbReference type="Gene3D" id="3.40.50.12780">
    <property type="entry name" value="N-terminal domain of ligase-like"/>
    <property type="match status" value="1"/>
</dbReference>
<dbReference type="InterPro" id="IPR025110">
    <property type="entry name" value="AMP-bd_C"/>
</dbReference>
<accession>A0A160U163</accession>
<evidence type="ECO:0000256" key="2">
    <source>
        <dbReference type="ARBA" id="ARBA00022598"/>
    </source>
</evidence>
<reference evidence="5" key="1">
    <citation type="submission" date="2015-10" db="EMBL/GenBank/DDBJ databases">
        <authorList>
            <person name="Gilbert D.G."/>
        </authorList>
    </citation>
    <scope>NUCLEOTIDE SEQUENCE</scope>
</reference>
<evidence type="ECO:0000256" key="1">
    <source>
        <dbReference type="ARBA" id="ARBA00006432"/>
    </source>
</evidence>
<proteinExistence type="inferred from homology"/>
<dbReference type="InterPro" id="IPR042099">
    <property type="entry name" value="ANL_N_sf"/>
</dbReference>
<dbReference type="Gene3D" id="3.30.300.30">
    <property type="match status" value="1"/>
</dbReference>
<dbReference type="PANTHER" id="PTHR43201:SF5">
    <property type="entry name" value="MEDIUM-CHAIN ACYL-COA LIGASE ACSF2, MITOCHONDRIAL"/>
    <property type="match status" value="1"/>
</dbReference>
<keyword evidence="2 5" id="KW-0436">Ligase</keyword>
<dbReference type="EMBL" id="CZQD01000038">
    <property type="protein sequence ID" value="CUS57288.1"/>
    <property type="molecule type" value="Genomic_DNA"/>
</dbReference>
<dbReference type="EC" id="6.2.1.3" evidence="5"/>
<gene>
    <name evidence="5" type="ORF">MGWOODY_Hyp891</name>
</gene>
<protein>
    <submittedName>
        <fullName evidence="5">Long-chain-fatty-acid--CoA ligase</fullName>
        <ecNumber evidence="5">6.2.1.3</ecNumber>
    </submittedName>
</protein>
<dbReference type="Pfam" id="PF00501">
    <property type="entry name" value="AMP-binding"/>
    <property type="match status" value="1"/>
</dbReference>
<dbReference type="AlphaFoldDB" id="A0A160U163"/>
<comment type="similarity">
    <text evidence="1">Belongs to the ATP-dependent AMP-binding enzyme family.</text>
</comment>
<dbReference type="GO" id="GO:0004467">
    <property type="term" value="F:long-chain fatty acid-CoA ligase activity"/>
    <property type="evidence" value="ECO:0007669"/>
    <property type="project" value="UniProtKB-EC"/>
</dbReference>
<dbReference type="SUPFAM" id="SSF56801">
    <property type="entry name" value="Acetyl-CoA synthetase-like"/>
    <property type="match status" value="1"/>
</dbReference>
<dbReference type="Pfam" id="PF13193">
    <property type="entry name" value="AMP-binding_C"/>
    <property type="match status" value="1"/>
</dbReference>
<feature type="domain" description="AMP-dependent synthetase/ligase" evidence="3">
    <location>
        <begin position="13"/>
        <end position="338"/>
    </location>
</feature>
<feature type="domain" description="AMP-binding enzyme C-terminal" evidence="4">
    <location>
        <begin position="397"/>
        <end position="464"/>
    </location>
</feature>